<reference evidence="6" key="1">
    <citation type="submission" date="2020-10" db="EMBL/GenBank/DDBJ databases">
        <authorList>
            <person name="Roach M.J.R."/>
        </authorList>
    </citation>
    <scope>NUCLEOTIDE SEQUENCE</scope>
    <source>
        <strain evidence="6">CBS 1945</strain>
    </source>
</reference>
<sequence>MNSDMTQVSQKEQENGNGPKKDRAILLPVISNKKYHNLETYLKYSNNKELSTDSTVFQGNFYELNFLEFLRRHFTVSRVIHQGGRDDKGIDIRAMWKPVDNFGKLSDGLNLSNRTFQPVNSVTRVKPILLKRNTNIRLFVQCKSWEKSRIDAKMIREINGTFNNTGPRGGRPGISSKTRRFLMVVCPTGFTRQGRIDFDKSLVPLIFIKFSKSTVNDRFKSLYDIHNYNLGTFESFYCNPMANALLKGLNWTEFMKRLVTDKSH</sequence>
<accession>A0A875S5Y5</accession>
<feature type="compositionally biased region" description="Polar residues" evidence="5">
    <location>
        <begin position="1"/>
        <end position="10"/>
    </location>
</feature>
<dbReference type="OrthoDB" id="20734at2759"/>
<dbReference type="RefSeq" id="XP_038780586.1">
    <property type="nucleotide sequence ID" value="XM_038924658.1"/>
</dbReference>
<evidence type="ECO:0000256" key="1">
    <source>
        <dbReference type="ARBA" id="ARBA00004173"/>
    </source>
</evidence>
<dbReference type="PANTHER" id="PTHR28133">
    <property type="entry name" value="REQUIRED FOR RESPIRATORY GROWTH PROTEIN 7, MITOCHONDRIAL"/>
    <property type="match status" value="1"/>
</dbReference>
<dbReference type="Pfam" id="PF10356">
    <property type="entry name" value="RRG7"/>
    <property type="match status" value="1"/>
</dbReference>
<name>A0A875S5Y5_EENNA</name>
<dbReference type="EMBL" id="CP064815">
    <property type="protein sequence ID" value="QPG77021.1"/>
    <property type="molecule type" value="Genomic_DNA"/>
</dbReference>
<feature type="region of interest" description="Disordered" evidence="5">
    <location>
        <begin position="1"/>
        <end position="23"/>
    </location>
</feature>
<dbReference type="KEGG" id="bnn:FOA43_004418"/>
<dbReference type="GeneID" id="62197818"/>
<proteinExistence type="inferred from homology"/>
<comment type="subcellular location">
    <subcellularLocation>
        <location evidence="1">Mitochondrion</location>
    </subcellularLocation>
</comment>
<protein>
    <recommendedName>
        <fullName evidence="3">Required for respiratory growth protein 7, mitochondrial</fullName>
    </recommendedName>
</protein>
<evidence type="ECO:0000313" key="7">
    <source>
        <dbReference type="Proteomes" id="UP000662931"/>
    </source>
</evidence>
<organism evidence="6 7">
    <name type="scientific">Eeniella nana</name>
    <name type="common">Yeast</name>
    <name type="synonym">Brettanomyces nanus</name>
    <dbReference type="NCBI Taxonomy" id="13502"/>
    <lineage>
        <taxon>Eukaryota</taxon>
        <taxon>Fungi</taxon>
        <taxon>Dikarya</taxon>
        <taxon>Ascomycota</taxon>
        <taxon>Saccharomycotina</taxon>
        <taxon>Pichiomycetes</taxon>
        <taxon>Pichiales</taxon>
        <taxon>Pichiaceae</taxon>
        <taxon>Brettanomyces</taxon>
    </lineage>
</organism>
<keyword evidence="7" id="KW-1185">Reference proteome</keyword>
<feature type="compositionally biased region" description="Basic and acidic residues" evidence="5">
    <location>
        <begin position="11"/>
        <end position="23"/>
    </location>
</feature>
<evidence type="ECO:0000256" key="3">
    <source>
        <dbReference type="ARBA" id="ARBA00014638"/>
    </source>
</evidence>
<comment type="similarity">
    <text evidence="2">Belongs to the RRG7 family.</text>
</comment>
<evidence type="ECO:0000256" key="4">
    <source>
        <dbReference type="ARBA" id="ARBA00023128"/>
    </source>
</evidence>
<dbReference type="GO" id="GO:0005739">
    <property type="term" value="C:mitochondrion"/>
    <property type="evidence" value="ECO:0007669"/>
    <property type="project" value="UniProtKB-SubCell"/>
</dbReference>
<dbReference type="PANTHER" id="PTHR28133:SF1">
    <property type="entry name" value="REQUIRED FOR RESPIRATORY GROWTH PROTEIN 7, MITOCHONDRIAL"/>
    <property type="match status" value="1"/>
</dbReference>
<dbReference type="InterPro" id="IPR018828">
    <property type="entry name" value="RRG7"/>
</dbReference>
<evidence type="ECO:0000256" key="5">
    <source>
        <dbReference type="SAM" id="MobiDB-lite"/>
    </source>
</evidence>
<gene>
    <name evidence="6" type="ORF">FOA43_004418</name>
</gene>
<keyword evidence="4" id="KW-0496">Mitochondrion</keyword>
<evidence type="ECO:0000313" key="6">
    <source>
        <dbReference type="EMBL" id="QPG77021.1"/>
    </source>
</evidence>
<dbReference type="Proteomes" id="UP000662931">
    <property type="component" value="Chromosome 4"/>
</dbReference>
<evidence type="ECO:0000256" key="2">
    <source>
        <dbReference type="ARBA" id="ARBA00009554"/>
    </source>
</evidence>
<dbReference type="AlphaFoldDB" id="A0A875S5Y5"/>